<dbReference type="NCBIfam" id="TIGR00787">
    <property type="entry name" value="dctP"/>
    <property type="match status" value="1"/>
</dbReference>
<comment type="caution">
    <text evidence="7">The sequence shown here is derived from an EMBL/GenBank/DDBJ whole genome shotgun (WGS) entry which is preliminary data.</text>
</comment>
<dbReference type="Gene3D" id="3.40.190.170">
    <property type="entry name" value="Bacterial extracellular solute-binding protein, family 7"/>
    <property type="match status" value="1"/>
</dbReference>
<dbReference type="EMBL" id="JBHRTB010000010">
    <property type="protein sequence ID" value="MFC3141871.1"/>
    <property type="molecule type" value="Genomic_DNA"/>
</dbReference>
<reference evidence="8" key="1">
    <citation type="journal article" date="2019" name="Int. J. Syst. Evol. Microbiol.">
        <title>The Global Catalogue of Microorganisms (GCM) 10K type strain sequencing project: providing services to taxonomists for standard genome sequencing and annotation.</title>
        <authorList>
            <consortium name="The Broad Institute Genomics Platform"/>
            <consortium name="The Broad Institute Genome Sequencing Center for Infectious Disease"/>
            <person name="Wu L."/>
            <person name="Ma J."/>
        </authorList>
    </citation>
    <scope>NUCLEOTIDE SEQUENCE [LARGE SCALE GENOMIC DNA]</scope>
    <source>
        <strain evidence="8">KCTC 52366</strain>
    </source>
</reference>
<accession>A0ABV7GN07</accession>
<dbReference type="Proteomes" id="UP001595632">
    <property type="component" value="Unassembled WGS sequence"/>
</dbReference>
<dbReference type="CDD" id="cd13603">
    <property type="entry name" value="PBP2_TRAP_Siap_TeaA_like"/>
    <property type="match status" value="1"/>
</dbReference>
<dbReference type="NCBIfam" id="NF037995">
    <property type="entry name" value="TRAP_S1"/>
    <property type="match status" value="1"/>
</dbReference>
<comment type="similarity">
    <text evidence="2">Belongs to the bacterial solute-binding protein 7 family.</text>
</comment>
<keyword evidence="3" id="KW-0813">Transport</keyword>
<keyword evidence="5" id="KW-0574">Periplasm</keyword>
<dbReference type="Pfam" id="PF03480">
    <property type="entry name" value="DctP"/>
    <property type="match status" value="1"/>
</dbReference>
<gene>
    <name evidence="7" type="ORF">ACFOGP_04085</name>
</gene>
<feature type="chain" id="PRO_5047145378" evidence="6">
    <location>
        <begin position="23"/>
        <end position="340"/>
    </location>
</feature>
<dbReference type="PIRSF" id="PIRSF006470">
    <property type="entry name" value="DctB"/>
    <property type="match status" value="1"/>
</dbReference>
<evidence type="ECO:0000256" key="6">
    <source>
        <dbReference type="SAM" id="SignalP"/>
    </source>
</evidence>
<proteinExistence type="inferred from homology"/>
<dbReference type="InterPro" id="IPR004682">
    <property type="entry name" value="TRAP_DctP"/>
</dbReference>
<organism evidence="7 8">
    <name type="scientific">Psychromarinibacter halotolerans</name>
    <dbReference type="NCBI Taxonomy" id="1775175"/>
    <lineage>
        <taxon>Bacteria</taxon>
        <taxon>Pseudomonadati</taxon>
        <taxon>Pseudomonadota</taxon>
        <taxon>Alphaproteobacteria</taxon>
        <taxon>Rhodobacterales</taxon>
        <taxon>Paracoccaceae</taxon>
        <taxon>Psychromarinibacter</taxon>
    </lineage>
</organism>
<keyword evidence="8" id="KW-1185">Reference proteome</keyword>
<evidence type="ECO:0000256" key="3">
    <source>
        <dbReference type="ARBA" id="ARBA00022448"/>
    </source>
</evidence>
<comment type="subcellular location">
    <subcellularLocation>
        <location evidence="1">Periplasm</location>
    </subcellularLocation>
</comment>
<sequence length="340" mass="37427">MKLGLKTAFLASTLLVAAPLAAQEQLKATWTDPDDPTTAPVTAYMHVLESQVERNTGDAYDIELYPNGQLGDQRAMVQQVSRGSLHFANIASGVLASLGYPQLGIVDMPFLFKSRAHFNASMNRDNPFIAKLMDDVAAETGIRIISLHPYGFRNMTTKDTAVETPEDMAGLRMRTMEVVPHQKMMEALGATPVPIPYLELYTSLQTGVVDGQENPPSNIILQRFYQVQGHMTETQHVMTVGAVITNEEWWQGLSEEDRTAILAADAEASLAHDGIGAVNDLLGVQTIRDEGVEVHSLGPDQLEAFRAATIEPTKAWAVEQFGEEFVNGFFEHMADYDARF</sequence>
<evidence type="ECO:0000313" key="8">
    <source>
        <dbReference type="Proteomes" id="UP001595632"/>
    </source>
</evidence>
<keyword evidence="4 6" id="KW-0732">Signal</keyword>
<evidence type="ECO:0000256" key="5">
    <source>
        <dbReference type="ARBA" id="ARBA00022764"/>
    </source>
</evidence>
<dbReference type="InterPro" id="IPR018389">
    <property type="entry name" value="DctP_fam"/>
</dbReference>
<evidence type="ECO:0000256" key="2">
    <source>
        <dbReference type="ARBA" id="ARBA00009023"/>
    </source>
</evidence>
<dbReference type="PANTHER" id="PTHR33376:SF4">
    <property type="entry name" value="SIALIC ACID-BINDING PERIPLASMIC PROTEIN SIAP"/>
    <property type="match status" value="1"/>
</dbReference>
<name>A0ABV7GN07_9RHOB</name>
<evidence type="ECO:0000256" key="1">
    <source>
        <dbReference type="ARBA" id="ARBA00004418"/>
    </source>
</evidence>
<dbReference type="PANTHER" id="PTHR33376">
    <property type="match status" value="1"/>
</dbReference>
<evidence type="ECO:0000256" key="4">
    <source>
        <dbReference type="ARBA" id="ARBA00022729"/>
    </source>
</evidence>
<evidence type="ECO:0000313" key="7">
    <source>
        <dbReference type="EMBL" id="MFC3141871.1"/>
    </source>
</evidence>
<protein>
    <submittedName>
        <fullName evidence="7">TRAP transporter substrate-binding protein</fullName>
    </submittedName>
</protein>
<feature type="signal peptide" evidence="6">
    <location>
        <begin position="1"/>
        <end position="22"/>
    </location>
</feature>
<dbReference type="RefSeq" id="WP_275631880.1">
    <property type="nucleotide sequence ID" value="NZ_JARGYD010000002.1"/>
</dbReference>
<dbReference type="InterPro" id="IPR038404">
    <property type="entry name" value="TRAP_DctP_sf"/>
</dbReference>